<keyword evidence="6" id="KW-1185">Reference proteome</keyword>
<comment type="caution">
    <text evidence="5">The sequence shown here is derived from an EMBL/GenBank/DDBJ whole genome shotgun (WGS) entry which is preliminary data.</text>
</comment>
<evidence type="ECO:0000256" key="3">
    <source>
        <dbReference type="RuleBase" id="RU361155"/>
    </source>
</evidence>
<evidence type="ECO:0000313" key="5">
    <source>
        <dbReference type="EMBL" id="TVT99162.1"/>
    </source>
</evidence>
<name>A0A5J9SJS8_9POAL</name>
<sequence>MLPTREGWLRPLSLSQGCWLTPQAHKNAMLVQAQFQPRADDIILATYPKGLTMRYWKQSVIEHDRILFLKYDEMMADPTKHVKMLAEFLRVPFTSEEERANVPEEVVRLCSFDNLKGLHSAGRSDRVGGLPMDNFFRSGKVGDWRNHLTEEMATKLDRIVEKKLKGSGLAF</sequence>
<dbReference type="GO" id="GO:0008146">
    <property type="term" value="F:sulfotransferase activity"/>
    <property type="evidence" value="ECO:0007669"/>
    <property type="project" value="InterPro"/>
</dbReference>
<feature type="domain" description="Sulfotransferase" evidence="4">
    <location>
        <begin position="55"/>
        <end position="168"/>
    </location>
</feature>
<dbReference type="AlphaFoldDB" id="A0A5J9SJS8"/>
<evidence type="ECO:0000256" key="1">
    <source>
        <dbReference type="ARBA" id="ARBA00005771"/>
    </source>
</evidence>
<organism evidence="5 6">
    <name type="scientific">Eragrostis curvula</name>
    <name type="common">weeping love grass</name>
    <dbReference type="NCBI Taxonomy" id="38414"/>
    <lineage>
        <taxon>Eukaryota</taxon>
        <taxon>Viridiplantae</taxon>
        <taxon>Streptophyta</taxon>
        <taxon>Embryophyta</taxon>
        <taxon>Tracheophyta</taxon>
        <taxon>Spermatophyta</taxon>
        <taxon>Magnoliopsida</taxon>
        <taxon>Liliopsida</taxon>
        <taxon>Poales</taxon>
        <taxon>Poaceae</taxon>
        <taxon>PACMAD clade</taxon>
        <taxon>Chloridoideae</taxon>
        <taxon>Eragrostideae</taxon>
        <taxon>Eragrostidinae</taxon>
        <taxon>Eragrostis</taxon>
    </lineage>
</organism>
<dbReference type="PANTHER" id="PTHR11783">
    <property type="entry name" value="SULFOTRANSFERASE SULT"/>
    <property type="match status" value="1"/>
</dbReference>
<dbReference type="InterPro" id="IPR027417">
    <property type="entry name" value="P-loop_NTPase"/>
</dbReference>
<dbReference type="Gene3D" id="3.40.50.300">
    <property type="entry name" value="P-loop containing nucleotide triphosphate hydrolases"/>
    <property type="match status" value="2"/>
</dbReference>
<evidence type="ECO:0000313" key="6">
    <source>
        <dbReference type="Proteomes" id="UP000324897"/>
    </source>
</evidence>
<protein>
    <recommendedName>
        <fullName evidence="3">Sulfotransferase</fullName>
        <ecNumber evidence="3">2.8.2.-</ecNumber>
    </recommendedName>
</protein>
<accession>A0A5J9SJS8</accession>
<dbReference type="SUPFAM" id="SSF52540">
    <property type="entry name" value="P-loop containing nucleoside triphosphate hydrolases"/>
    <property type="match status" value="1"/>
</dbReference>
<proteinExistence type="inferred from homology"/>
<dbReference type="Proteomes" id="UP000324897">
    <property type="component" value="Unassembled WGS sequence"/>
</dbReference>
<dbReference type="OrthoDB" id="692105at2759"/>
<keyword evidence="2 3" id="KW-0808">Transferase</keyword>
<dbReference type="Pfam" id="PF00685">
    <property type="entry name" value="Sulfotransfer_1"/>
    <property type="match status" value="1"/>
</dbReference>
<dbReference type="Gramene" id="TVT99162">
    <property type="protein sequence ID" value="TVT99162"/>
    <property type="gene ID" value="EJB05_55512"/>
</dbReference>
<dbReference type="InterPro" id="IPR000863">
    <property type="entry name" value="Sulfotransferase_dom"/>
</dbReference>
<reference evidence="5 6" key="1">
    <citation type="journal article" date="2019" name="Sci. Rep.">
        <title>A high-quality genome of Eragrostis curvula grass provides insights into Poaceae evolution and supports new strategies to enhance forage quality.</title>
        <authorList>
            <person name="Carballo J."/>
            <person name="Santos B.A.C.M."/>
            <person name="Zappacosta D."/>
            <person name="Garbus I."/>
            <person name="Selva J.P."/>
            <person name="Gallo C.A."/>
            <person name="Diaz A."/>
            <person name="Albertini E."/>
            <person name="Caccamo M."/>
            <person name="Echenique V."/>
        </authorList>
    </citation>
    <scope>NUCLEOTIDE SEQUENCE [LARGE SCALE GENOMIC DNA]</scope>
    <source>
        <strain evidence="6">cv. Victoria</strain>
        <tissue evidence="5">Leaf</tissue>
    </source>
</reference>
<dbReference type="EC" id="2.8.2.-" evidence="3"/>
<feature type="non-terminal residue" evidence="5">
    <location>
        <position position="1"/>
    </location>
</feature>
<gene>
    <name evidence="5" type="ORF">EJB05_55512</name>
</gene>
<comment type="similarity">
    <text evidence="1 3">Belongs to the sulfotransferase 1 family.</text>
</comment>
<dbReference type="EMBL" id="RWGY01000755">
    <property type="protein sequence ID" value="TVT99162.1"/>
    <property type="molecule type" value="Genomic_DNA"/>
</dbReference>
<evidence type="ECO:0000259" key="4">
    <source>
        <dbReference type="Pfam" id="PF00685"/>
    </source>
</evidence>
<evidence type="ECO:0000256" key="2">
    <source>
        <dbReference type="ARBA" id="ARBA00022679"/>
    </source>
</evidence>